<gene>
    <name evidence="2" type="ORF">PanWU01x14_058100</name>
</gene>
<dbReference type="AlphaFoldDB" id="A0A2P5DJ53"/>
<keyword evidence="3" id="KW-1185">Reference proteome</keyword>
<name>A0A2P5DJ53_PARAD</name>
<dbReference type="EMBL" id="JXTB01000034">
    <property type="protein sequence ID" value="PON73306.1"/>
    <property type="molecule type" value="Genomic_DNA"/>
</dbReference>
<feature type="region of interest" description="Disordered" evidence="1">
    <location>
        <begin position="1"/>
        <end position="80"/>
    </location>
</feature>
<feature type="compositionally biased region" description="Basic and acidic residues" evidence="1">
    <location>
        <begin position="71"/>
        <end position="80"/>
    </location>
</feature>
<reference evidence="3" key="1">
    <citation type="submission" date="2016-06" db="EMBL/GenBank/DDBJ databases">
        <title>Parallel loss of symbiosis genes in relatives of nitrogen-fixing non-legume Parasponia.</title>
        <authorList>
            <person name="Van Velzen R."/>
            <person name="Holmer R."/>
            <person name="Bu F."/>
            <person name="Rutten L."/>
            <person name="Van Zeijl A."/>
            <person name="Liu W."/>
            <person name="Santuari L."/>
            <person name="Cao Q."/>
            <person name="Sharma T."/>
            <person name="Shen D."/>
            <person name="Roswanjaya Y."/>
            <person name="Wardhani T."/>
            <person name="Kalhor M.S."/>
            <person name="Jansen J."/>
            <person name="Van den Hoogen J."/>
            <person name="Gungor B."/>
            <person name="Hartog M."/>
            <person name="Hontelez J."/>
            <person name="Verver J."/>
            <person name="Yang W.-C."/>
            <person name="Schijlen E."/>
            <person name="Repin R."/>
            <person name="Schilthuizen M."/>
            <person name="Schranz E."/>
            <person name="Heidstra R."/>
            <person name="Miyata K."/>
            <person name="Fedorova E."/>
            <person name="Kohlen W."/>
            <person name="Bisseling T."/>
            <person name="Smit S."/>
            <person name="Geurts R."/>
        </authorList>
    </citation>
    <scope>NUCLEOTIDE SEQUENCE [LARGE SCALE GENOMIC DNA]</scope>
    <source>
        <strain evidence="3">cv. WU1-14</strain>
    </source>
</reference>
<evidence type="ECO:0000313" key="3">
    <source>
        <dbReference type="Proteomes" id="UP000237105"/>
    </source>
</evidence>
<comment type="caution">
    <text evidence="2">The sequence shown here is derived from an EMBL/GenBank/DDBJ whole genome shotgun (WGS) entry which is preliminary data.</text>
</comment>
<feature type="compositionally biased region" description="Basic residues" evidence="1">
    <location>
        <begin position="33"/>
        <end position="44"/>
    </location>
</feature>
<proteinExistence type="predicted"/>
<organism evidence="2 3">
    <name type="scientific">Parasponia andersonii</name>
    <name type="common">Sponia andersonii</name>
    <dbReference type="NCBI Taxonomy" id="3476"/>
    <lineage>
        <taxon>Eukaryota</taxon>
        <taxon>Viridiplantae</taxon>
        <taxon>Streptophyta</taxon>
        <taxon>Embryophyta</taxon>
        <taxon>Tracheophyta</taxon>
        <taxon>Spermatophyta</taxon>
        <taxon>Magnoliopsida</taxon>
        <taxon>eudicotyledons</taxon>
        <taxon>Gunneridae</taxon>
        <taxon>Pentapetalae</taxon>
        <taxon>rosids</taxon>
        <taxon>fabids</taxon>
        <taxon>Rosales</taxon>
        <taxon>Cannabaceae</taxon>
        <taxon>Parasponia</taxon>
    </lineage>
</organism>
<accession>A0A2P5DJ53</accession>
<dbReference type="Proteomes" id="UP000237105">
    <property type="component" value="Unassembled WGS sequence"/>
</dbReference>
<evidence type="ECO:0000313" key="2">
    <source>
        <dbReference type="EMBL" id="PON73306.1"/>
    </source>
</evidence>
<evidence type="ECO:0000256" key="1">
    <source>
        <dbReference type="SAM" id="MobiDB-lite"/>
    </source>
</evidence>
<protein>
    <submittedName>
        <fullName evidence="2">Uncharacterized protein</fullName>
    </submittedName>
</protein>
<sequence>MAQTKKDSSSPFVSIYIQKGCPQDKKDSSSPPRAKKLRSKRKRETRNDEFSNPPVNTVENDNSPKKVVASEAKEMLVSRD</sequence>